<dbReference type="CDD" id="cd06263">
    <property type="entry name" value="MAM"/>
    <property type="match status" value="1"/>
</dbReference>
<dbReference type="Pfam" id="PF00629">
    <property type="entry name" value="MAM"/>
    <property type="match status" value="1"/>
</dbReference>
<gene>
    <name evidence="3" type="primary">LOC116218097</name>
</gene>
<dbReference type="InterPro" id="IPR000998">
    <property type="entry name" value="MAM_dom"/>
</dbReference>
<dbReference type="SMART" id="SM00137">
    <property type="entry name" value="MAM"/>
    <property type="match status" value="1"/>
</dbReference>
<dbReference type="OrthoDB" id="291007at2759"/>
<dbReference type="InterPro" id="IPR002083">
    <property type="entry name" value="MATH/TRAF_dom"/>
</dbReference>
<keyword evidence="2" id="KW-1185">Reference proteome</keyword>
<name>A0A8M1KA77_CLUHA</name>
<proteinExistence type="predicted"/>
<dbReference type="GO" id="GO:0016020">
    <property type="term" value="C:membrane"/>
    <property type="evidence" value="ECO:0007669"/>
    <property type="project" value="InterPro"/>
</dbReference>
<dbReference type="GeneID" id="116218097"/>
<evidence type="ECO:0000313" key="2">
    <source>
        <dbReference type="Proteomes" id="UP000515152"/>
    </source>
</evidence>
<organism evidence="2 3">
    <name type="scientific">Clupea harengus</name>
    <name type="common">Atlantic herring</name>
    <dbReference type="NCBI Taxonomy" id="7950"/>
    <lineage>
        <taxon>Eukaryota</taxon>
        <taxon>Metazoa</taxon>
        <taxon>Chordata</taxon>
        <taxon>Craniata</taxon>
        <taxon>Vertebrata</taxon>
        <taxon>Euteleostomi</taxon>
        <taxon>Actinopterygii</taxon>
        <taxon>Neopterygii</taxon>
        <taxon>Teleostei</taxon>
        <taxon>Clupei</taxon>
        <taxon>Clupeiformes</taxon>
        <taxon>Clupeoidei</taxon>
        <taxon>Clupeidae</taxon>
        <taxon>Clupea</taxon>
    </lineage>
</organism>
<dbReference type="PROSITE" id="PS50060">
    <property type="entry name" value="MAM_2"/>
    <property type="match status" value="1"/>
</dbReference>
<evidence type="ECO:0000259" key="1">
    <source>
        <dbReference type="PROSITE" id="PS50060"/>
    </source>
</evidence>
<protein>
    <submittedName>
        <fullName evidence="3">Meprin A subunit beta-like</fullName>
    </submittedName>
</protein>
<feature type="domain" description="MAM" evidence="1">
    <location>
        <begin position="2"/>
        <end position="169"/>
    </location>
</feature>
<reference evidence="3" key="1">
    <citation type="submission" date="2025-08" db="UniProtKB">
        <authorList>
            <consortium name="RefSeq"/>
        </authorList>
    </citation>
    <scope>IDENTIFICATION</scope>
</reference>
<dbReference type="AlphaFoldDB" id="A0A8M1KA77"/>
<evidence type="ECO:0000313" key="3">
    <source>
        <dbReference type="RefSeq" id="XP_042558879.1"/>
    </source>
</evidence>
<dbReference type="RefSeq" id="XP_042558879.1">
    <property type="nucleotide sequence ID" value="XM_042702945.1"/>
</dbReference>
<accession>A0A8M1KA77</accession>
<dbReference type="Pfam" id="PF22486">
    <property type="entry name" value="MATH_2"/>
    <property type="match status" value="1"/>
</dbReference>
<dbReference type="Proteomes" id="UP000515152">
    <property type="component" value="Chromosome 21"/>
</dbReference>
<sequence>MEGFNFEIDTECELMACSTAESMWKRVTRVEGGPTVDHSTPKSQGGVGHFVHFSTIIGMTGDKGIFKTRRMTPHRDFQCLEFFQYHSGHDTDQLNIWIREFQSEYDTVGASRLIGQITGSPAHYWRLQHLQLRTTKAFQMEFEAVKGQGVSGGGFSLDDINLSETVCPHHVWHIRDFGGILQSVSGKQWSNSPRFYSSEGYGFQIIGLFQPGAFGVFFRLASGANDDNLQWPCLNRQITFQLLEQRSSILQRMSKQLSWTLSTTQNFTRDGQTHCYWDNPRIVGRQYSDSEGVYHAGPFYGHSYFLSSDIIMEGDFIRAGDAFLLINFEDVLNQISPILPTPMPESSVNLPSLIDNLSPCVYQELSTDCPTASAVCTSSQSVSFLAVIAVILLIHWG</sequence>
<dbReference type="KEGG" id="char:116218097"/>